<dbReference type="InterPro" id="IPR003787">
    <property type="entry name" value="Sulphur_relay_DsrE/F-like"/>
</dbReference>
<dbReference type="NCBIfam" id="NF001237">
    <property type="entry name" value="PRK00207.1"/>
    <property type="match status" value="1"/>
</dbReference>
<protein>
    <submittedName>
        <fullName evidence="5">Sulfurtransferase TusD</fullName>
    </submittedName>
</protein>
<dbReference type="SUPFAM" id="SSF75169">
    <property type="entry name" value="DsrEFH-like"/>
    <property type="match status" value="1"/>
</dbReference>
<comment type="caution">
    <text evidence="5">The sequence shown here is derived from an EMBL/GenBank/DDBJ whole genome shotgun (WGS) entry which is preliminary data.</text>
</comment>
<dbReference type="InterPro" id="IPR017463">
    <property type="entry name" value="Sulphur_relay_TusD/DsrE"/>
</dbReference>
<dbReference type="PANTHER" id="PTHR34874:SF3">
    <property type="entry name" value="SULFURTRANSFERASE TUSD"/>
    <property type="match status" value="1"/>
</dbReference>
<dbReference type="EMBL" id="BMXA01000002">
    <property type="protein sequence ID" value="GHA07167.1"/>
    <property type="molecule type" value="Genomic_DNA"/>
</dbReference>
<sequence length="129" mass="14143">MQINLLVTGDAFSSQAGQSALQFARAAIARGHQITQVFFYQDGVTQASDAQVPLADEFDAPHAWSRFARQHDVRLVVCVSAAERRGVLNQEQAIDAGKTVFNVHPDFHIEGLGVMHDASFTADRTVTFK</sequence>
<proteinExistence type="inferred from homology"/>
<keyword evidence="3" id="KW-0963">Cytoplasm</keyword>
<gene>
    <name evidence="5" type="primary">tusD</name>
    <name evidence="5" type="ORF">GCM10008090_16170</name>
</gene>
<dbReference type="GO" id="GO:0002143">
    <property type="term" value="P:tRNA wobble position uridine thiolation"/>
    <property type="evidence" value="ECO:0007669"/>
    <property type="project" value="TreeGrafter"/>
</dbReference>
<evidence type="ECO:0000256" key="4">
    <source>
        <dbReference type="ARBA" id="ARBA00022679"/>
    </source>
</evidence>
<dbReference type="AlphaFoldDB" id="A0A918RPD7"/>
<dbReference type="Gene3D" id="3.40.1260.10">
    <property type="entry name" value="DsrEFH-like"/>
    <property type="match status" value="1"/>
</dbReference>
<keyword evidence="4" id="KW-0808">Transferase</keyword>
<comment type="subcellular location">
    <subcellularLocation>
        <location evidence="1">Cytoplasm</location>
    </subcellularLocation>
</comment>
<keyword evidence="6" id="KW-1185">Reference proteome</keyword>
<dbReference type="FunFam" id="3.40.1260.10:FF:000001">
    <property type="entry name" value="Sulfurtransferase TusD"/>
    <property type="match status" value="1"/>
</dbReference>
<evidence type="ECO:0000256" key="3">
    <source>
        <dbReference type="ARBA" id="ARBA00022490"/>
    </source>
</evidence>
<dbReference type="GO" id="GO:1990228">
    <property type="term" value="C:sulfurtransferase complex"/>
    <property type="evidence" value="ECO:0007669"/>
    <property type="project" value="TreeGrafter"/>
</dbReference>
<reference evidence="5" key="2">
    <citation type="submission" date="2020-09" db="EMBL/GenBank/DDBJ databases">
        <authorList>
            <person name="Sun Q."/>
            <person name="Kim S."/>
        </authorList>
    </citation>
    <scope>NUCLEOTIDE SEQUENCE</scope>
    <source>
        <strain evidence="5">KCTC 12711</strain>
    </source>
</reference>
<dbReference type="Proteomes" id="UP000614811">
    <property type="component" value="Unassembled WGS sequence"/>
</dbReference>
<dbReference type="Pfam" id="PF02635">
    <property type="entry name" value="DsrE"/>
    <property type="match status" value="1"/>
</dbReference>
<dbReference type="GO" id="GO:0016783">
    <property type="term" value="F:sulfurtransferase activity"/>
    <property type="evidence" value="ECO:0007669"/>
    <property type="project" value="InterPro"/>
</dbReference>
<organism evidence="5 6">
    <name type="scientific">Arenicella chitinivorans</name>
    <dbReference type="NCBI Taxonomy" id="1329800"/>
    <lineage>
        <taxon>Bacteria</taxon>
        <taxon>Pseudomonadati</taxon>
        <taxon>Pseudomonadota</taxon>
        <taxon>Gammaproteobacteria</taxon>
        <taxon>Arenicellales</taxon>
        <taxon>Arenicellaceae</taxon>
        <taxon>Arenicella</taxon>
    </lineage>
</organism>
<name>A0A918RPD7_9GAMM</name>
<reference evidence="5" key="1">
    <citation type="journal article" date="2014" name="Int. J. Syst. Evol. Microbiol.">
        <title>Complete genome sequence of Corynebacterium casei LMG S-19264T (=DSM 44701T), isolated from a smear-ripened cheese.</title>
        <authorList>
            <consortium name="US DOE Joint Genome Institute (JGI-PGF)"/>
            <person name="Walter F."/>
            <person name="Albersmeier A."/>
            <person name="Kalinowski J."/>
            <person name="Ruckert C."/>
        </authorList>
    </citation>
    <scope>NUCLEOTIDE SEQUENCE</scope>
    <source>
        <strain evidence="5">KCTC 12711</strain>
    </source>
</reference>
<evidence type="ECO:0000313" key="6">
    <source>
        <dbReference type="Proteomes" id="UP000614811"/>
    </source>
</evidence>
<dbReference type="InterPro" id="IPR027396">
    <property type="entry name" value="DsrEFH-like"/>
</dbReference>
<accession>A0A918RPD7</accession>
<evidence type="ECO:0000256" key="2">
    <source>
        <dbReference type="ARBA" id="ARBA00007067"/>
    </source>
</evidence>
<dbReference type="GO" id="GO:0097163">
    <property type="term" value="F:sulfur carrier activity"/>
    <property type="evidence" value="ECO:0007669"/>
    <property type="project" value="TreeGrafter"/>
</dbReference>
<dbReference type="NCBIfam" id="TIGR03012">
    <property type="entry name" value="sulf_tusD_dsrE"/>
    <property type="match status" value="1"/>
</dbReference>
<comment type="similarity">
    <text evidence="2">Belongs to the DsrE/TusD family.</text>
</comment>
<dbReference type="RefSeq" id="WP_189399673.1">
    <property type="nucleotide sequence ID" value="NZ_BMXA01000002.1"/>
</dbReference>
<evidence type="ECO:0000313" key="5">
    <source>
        <dbReference type="EMBL" id="GHA07167.1"/>
    </source>
</evidence>
<evidence type="ECO:0000256" key="1">
    <source>
        <dbReference type="ARBA" id="ARBA00004496"/>
    </source>
</evidence>
<dbReference type="PANTHER" id="PTHR34874">
    <property type="entry name" value="PROTEIN YCHN"/>
    <property type="match status" value="1"/>
</dbReference>